<reference evidence="11 12" key="1">
    <citation type="journal article" date="2018" name="Int. J. Syst. Evol. Microbiol.">
        <title>Parvibium lacunae gen. nov., sp. nov., a new member of the family Alcaligenaceae isolated from a freshwater pond.</title>
        <authorList>
            <person name="Chen W.M."/>
            <person name="Xie P.B."/>
            <person name="Hsu M.Y."/>
            <person name="Sheu S.Y."/>
        </authorList>
    </citation>
    <scope>NUCLEOTIDE SEQUENCE [LARGE SCALE GENOMIC DNA]</scope>
    <source>
        <strain evidence="11 12">KMB9</strain>
    </source>
</reference>
<evidence type="ECO:0000259" key="10">
    <source>
        <dbReference type="Pfam" id="PF04290"/>
    </source>
</evidence>
<feature type="transmembrane region" description="Helical" evidence="9">
    <location>
        <begin position="113"/>
        <end position="135"/>
    </location>
</feature>
<evidence type="ECO:0000256" key="9">
    <source>
        <dbReference type="RuleBase" id="RU369079"/>
    </source>
</evidence>
<evidence type="ECO:0000256" key="8">
    <source>
        <dbReference type="ARBA" id="ARBA00038436"/>
    </source>
</evidence>
<keyword evidence="6 9" id="KW-1133">Transmembrane helix</keyword>
<comment type="caution">
    <text evidence="9">Lacks conserved residue(s) required for the propagation of feature annotation.</text>
</comment>
<dbReference type="InterPro" id="IPR055348">
    <property type="entry name" value="DctQ"/>
</dbReference>
<keyword evidence="2 9" id="KW-0813">Transport</keyword>
<feature type="transmembrane region" description="Helical" evidence="9">
    <location>
        <begin position="75"/>
        <end position="93"/>
    </location>
</feature>
<dbReference type="GO" id="GO:0005886">
    <property type="term" value="C:plasma membrane"/>
    <property type="evidence" value="ECO:0007669"/>
    <property type="project" value="UniProtKB-SubCell"/>
</dbReference>
<sequence length="233" mass="26011">MLPRSLLAGIFLGHGHCHVIVMSNFPLIIYKSVQRTADWMVSIAGFAYLLMTVLICTDVFARKFLGFSTEATVELSGYLLAFGMSWGLAGTLIQRGHIRIDVILQKFPLWPRAILHILALLVLQISAFAMTYGAYQLVAESQLLNATDLTSLRTPLIIPQGLWMFGLAIFLLLICVLMVQALYHLFKANPQAIDDMFKPRTYVEEAEETLDALGHKDVQLKLDDVNQQKGGQS</sequence>
<comment type="function">
    <text evidence="9">Part of the tripartite ATP-independent periplasmic (TRAP) transport system.</text>
</comment>
<comment type="subcellular location">
    <subcellularLocation>
        <location evidence="1 9">Cell inner membrane</location>
        <topology evidence="1 9">Multi-pass membrane protein</topology>
    </subcellularLocation>
</comment>
<evidence type="ECO:0000313" key="12">
    <source>
        <dbReference type="Proteomes" id="UP000252357"/>
    </source>
</evidence>
<keyword evidence="7 9" id="KW-0472">Membrane</keyword>
<evidence type="ECO:0000256" key="1">
    <source>
        <dbReference type="ARBA" id="ARBA00004429"/>
    </source>
</evidence>
<comment type="subunit">
    <text evidence="9">The complex comprises the extracytoplasmic solute receptor protein and the two transmembrane proteins.</text>
</comment>
<keyword evidence="12" id="KW-1185">Reference proteome</keyword>
<protein>
    <recommendedName>
        <fullName evidence="9">TRAP transporter small permease protein</fullName>
    </recommendedName>
</protein>
<evidence type="ECO:0000256" key="5">
    <source>
        <dbReference type="ARBA" id="ARBA00022692"/>
    </source>
</evidence>
<keyword evidence="5 9" id="KW-0812">Transmembrane</keyword>
<keyword evidence="3" id="KW-1003">Cell membrane</keyword>
<keyword evidence="4 9" id="KW-0997">Cell inner membrane</keyword>
<evidence type="ECO:0000256" key="7">
    <source>
        <dbReference type="ARBA" id="ARBA00023136"/>
    </source>
</evidence>
<comment type="caution">
    <text evidence="11">The sequence shown here is derived from an EMBL/GenBank/DDBJ whole genome shotgun (WGS) entry which is preliminary data.</text>
</comment>
<evidence type="ECO:0000256" key="3">
    <source>
        <dbReference type="ARBA" id="ARBA00022475"/>
    </source>
</evidence>
<evidence type="ECO:0000256" key="6">
    <source>
        <dbReference type="ARBA" id="ARBA00022989"/>
    </source>
</evidence>
<proteinExistence type="inferred from homology"/>
<feature type="transmembrane region" description="Helical" evidence="9">
    <location>
        <begin position="6"/>
        <end position="30"/>
    </location>
</feature>
<evidence type="ECO:0000256" key="4">
    <source>
        <dbReference type="ARBA" id="ARBA00022519"/>
    </source>
</evidence>
<dbReference type="Pfam" id="PF04290">
    <property type="entry name" value="DctQ"/>
    <property type="match status" value="1"/>
</dbReference>
<dbReference type="AlphaFoldDB" id="A0A368L0B4"/>
<organism evidence="11 12">
    <name type="scientific">Parvibium lacunae</name>
    <dbReference type="NCBI Taxonomy" id="1888893"/>
    <lineage>
        <taxon>Bacteria</taxon>
        <taxon>Pseudomonadati</taxon>
        <taxon>Pseudomonadota</taxon>
        <taxon>Betaproteobacteria</taxon>
        <taxon>Burkholderiales</taxon>
        <taxon>Alcaligenaceae</taxon>
        <taxon>Parvibium</taxon>
    </lineage>
</organism>
<accession>A0A368L0B4</accession>
<comment type="similarity">
    <text evidence="8 9">Belongs to the TRAP transporter small permease family.</text>
</comment>
<evidence type="ECO:0000256" key="2">
    <source>
        <dbReference type="ARBA" id="ARBA00022448"/>
    </source>
</evidence>
<gene>
    <name evidence="11" type="ORF">DU000_09345</name>
</gene>
<dbReference type="PANTHER" id="PTHR35011">
    <property type="entry name" value="2,3-DIKETO-L-GULONATE TRAP TRANSPORTER SMALL PERMEASE PROTEIN YIAM"/>
    <property type="match status" value="1"/>
</dbReference>
<feature type="domain" description="Tripartite ATP-independent periplasmic transporters DctQ component" evidence="10">
    <location>
        <begin position="51"/>
        <end position="183"/>
    </location>
</feature>
<dbReference type="EMBL" id="QPGB01000004">
    <property type="protein sequence ID" value="RCS57001.1"/>
    <property type="molecule type" value="Genomic_DNA"/>
</dbReference>
<feature type="transmembrane region" description="Helical" evidence="9">
    <location>
        <begin position="162"/>
        <end position="186"/>
    </location>
</feature>
<dbReference type="GO" id="GO:0022857">
    <property type="term" value="F:transmembrane transporter activity"/>
    <property type="evidence" value="ECO:0007669"/>
    <property type="project" value="UniProtKB-UniRule"/>
</dbReference>
<dbReference type="Proteomes" id="UP000252357">
    <property type="component" value="Unassembled WGS sequence"/>
</dbReference>
<name>A0A368L0B4_9BURK</name>
<feature type="transmembrane region" description="Helical" evidence="9">
    <location>
        <begin position="37"/>
        <end position="55"/>
    </location>
</feature>
<evidence type="ECO:0000313" key="11">
    <source>
        <dbReference type="EMBL" id="RCS57001.1"/>
    </source>
</evidence>
<dbReference type="InterPro" id="IPR007387">
    <property type="entry name" value="TRAP_DctQ"/>
</dbReference>